<proteinExistence type="predicted"/>
<gene>
    <name evidence="2" type="ORF">GGR13_002165</name>
</gene>
<accession>A0A7W9FEK7</accession>
<feature type="region of interest" description="Disordered" evidence="1">
    <location>
        <begin position="60"/>
        <end position="92"/>
    </location>
</feature>
<dbReference type="Proteomes" id="UP000545037">
    <property type="component" value="Unassembled WGS sequence"/>
</dbReference>
<feature type="compositionally biased region" description="Low complexity" evidence="1">
    <location>
        <begin position="80"/>
        <end position="92"/>
    </location>
</feature>
<comment type="caution">
    <text evidence="2">The sequence shown here is derived from an EMBL/GenBank/DDBJ whole genome shotgun (WGS) entry which is preliminary data.</text>
</comment>
<evidence type="ECO:0000313" key="2">
    <source>
        <dbReference type="EMBL" id="MBB5746561.1"/>
    </source>
</evidence>
<name>A0A7W9FEK7_9CAUL</name>
<sequence length="92" mass="9960">MTESTENMVLRTVYLPVDIDRRLKDLGFALGITKNELIRTIIRDGIGAYAGQTFEERLASAAAPAPAPAPAPRRPREAAPKAARQAAFEPAE</sequence>
<reference evidence="2 3" key="1">
    <citation type="submission" date="2020-08" db="EMBL/GenBank/DDBJ databases">
        <title>Genomic Encyclopedia of Type Strains, Phase IV (KMG-IV): sequencing the most valuable type-strain genomes for metagenomic binning, comparative biology and taxonomic classification.</title>
        <authorList>
            <person name="Goeker M."/>
        </authorList>
    </citation>
    <scope>NUCLEOTIDE SEQUENCE [LARGE SCALE GENOMIC DNA]</scope>
    <source>
        <strain evidence="2 3">DSM 4737</strain>
    </source>
</reference>
<dbReference type="EMBL" id="JACHOR010000003">
    <property type="protein sequence ID" value="MBB5746561.1"/>
    <property type="molecule type" value="Genomic_DNA"/>
</dbReference>
<protein>
    <recommendedName>
        <fullName evidence="4">Ribbon-helix-helix protein CopG domain-containing protein</fullName>
    </recommendedName>
</protein>
<evidence type="ECO:0008006" key="4">
    <source>
        <dbReference type="Google" id="ProtNLM"/>
    </source>
</evidence>
<keyword evidence="3" id="KW-1185">Reference proteome</keyword>
<evidence type="ECO:0000256" key="1">
    <source>
        <dbReference type="SAM" id="MobiDB-lite"/>
    </source>
</evidence>
<evidence type="ECO:0000313" key="3">
    <source>
        <dbReference type="Proteomes" id="UP000545037"/>
    </source>
</evidence>
<dbReference type="RefSeq" id="WP_183213514.1">
    <property type="nucleotide sequence ID" value="NZ_JACHOR010000003.1"/>
</dbReference>
<dbReference type="AlphaFoldDB" id="A0A7W9FEK7"/>
<organism evidence="2 3">
    <name type="scientific">Brevundimonas variabilis</name>
    <dbReference type="NCBI Taxonomy" id="74312"/>
    <lineage>
        <taxon>Bacteria</taxon>
        <taxon>Pseudomonadati</taxon>
        <taxon>Pseudomonadota</taxon>
        <taxon>Alphaproteobacteria</taxon>
        <taxon>Caulobacterales</taxon>
        <taxon>Caulobacteraceae</taxon>
        <taxon>Brevundimonas</taxon>
    </lineage>
</organism>